<evidence type="ECO:0000313" key="2">
    <source>
        <dbReference type="EMBL" id="PLW20306.1"/>
    </source>
</evidence>
<keyword evidence="3" id="KW-1185">Reference proteome</keyword>
<feature type="region of interest" description="Disordered" evidence="1">
    <location>
        <begin position="176"/>
        <end position="244"/>
    </location>
</feature>
<accession>A0A2N5T496</accession>
<feature type="compositionally biased region" description="Polar residues" evidence="1">
    <location>
        <begin position="176"/>
        <end position="191"/>
    </location>
</feature>
<organism evidence="2 3">
    <name type="scientific">Puccinia coronata f. sp. avenae</name>
    <dbReference type="NCBI Taxonomy" id="200324"/>
    <lineage>
        <taxon>Eukaryota</taxon>
        <taxon>Fungi</taxon>
        <taxon>Dikarya</taxon>
        <taxon>Basidiomycota</taxon>
        <taxon>Pucciniomycotina</taxon>
        <taxon>Pucciniomycetes</taxon>
        <taxon>Pucciniales</taxon>
        <taxon>Pucciniaceae</taxon>
        <taxon>Puccinia</taxon>
    </lineage>
</organism>
<dbReference type="AlphaFoldDB" id="A0A2N5T496"/>
<dbReference type="EMBL" id="PGCJ01000799">
    <property type="protein sequence ID" value="PLW20306.1"/>
    <property type="molecule type" value="Genomic_DNA"/>
</dbReference>
<dbReference type="Proteomes" id="UP000235388">
    <property type="component" value="Unassembled WGS sequence"/>
</dbReference>
<evidence type="ECO:0000313" key="3">
    <source>
        <dbReference type="Proteomes" id="UP000235388"/>
    </source>
</evidence>
<gene>
    <name evidence="2" type="ORF">PCANC_08493</name>
</gene>
<comment type="caution">
    <text evidence="2">The sequence shown here is derived from an EMBL/GenBank/DDBJ whole genome shotgun (WGS) entry which is preliminary data.</text>
</comment>
<proteinExistence type="predicted"/>
<feature type="region of interest" description="Disordered" evidence="1">
    <location>
        <begin position="1"/>
        <end position="53"/>
    </location>
</feature>
<protein>
    <submittedName>
        <fullName evidence="2">Uncharacterized protein</fullName>
    </submittedName>
</protein>
<reference evidence="2 3" key="1">
    <citation type="submission" date="2017-11" db="EMBL/GenBank/DDBJ databases">
        <title>De novo assembly and phasing of dikaryotic genomes from two isolates of Puccinia coronata f. sp. avenae, the causal agent of oat crown rust.</title>
        <authorList>
            <person name="Miller M.E."/>
            <person name="Zhang Y."/>
            <person name="Omidvar V."/>
            <person name="Sperschneider J."/>
            <person name="Schwessinger B."/>
            <person name="Raley C."/>
            <person name="Palmer J.M."/>
            <person name="Garnica D."/>
            <person name="Upadhyaya N."/>
            <person name="Rathjen J."/>
            <person name="Taylor J.M."/>
            <person name="Park R.F."/>
            <person name="Dodds P.N."/>
            <person name="Hirsch C.D."/>
            <person name="Kianian S.F."/>
            <person name="Figueroa M."/>
        </authorList>
    </citation>
    <scope>NUCLEOTIDE SEQUENCE [LARGE SCALE GENOMIC DNA]</scope>
    <source>
        <strain evidence="2">12NC29</strain>
    </source>
</reference>
<feature type="compositionally biased region" description="Polar residues" evidence="1">
    <location>
        <begin position="202"/>
        <end position="216"/>
    </location>
</feature>
<name>A0A2N5T496_9BASI</name>
<evidence type="ECO:0000256" key="1">
    <source>
        <dbReference type="SAM" id="MobiDB-lite"/>
    </source>
</evidence>
<sequence>MDVDQRERSSATPMPMTPQPAVRPVDALGAAANALPSIPPQAKKRDNSPEMGSEEACLALMISKTSGPQRPGGNNPVPPINTLKEQAQIALVMLNTHYDSYVGANNRHHLAIAEMHLRQCIAAQETLCSQVGDAMTITLSQGWSAKYQLSKLKEWMRQHLPQAANHPVQSFTTTKADQGYHPQTTHANSTPYPQPNIAPGSYPQTPVSSQLNQQVNPAPKYCPRAPMPNQAAEAPPAPPFQGPYAQEYNQHCPQQRTNARGDCGSYNSNANVHSSDQGLERMMATAEFLQQALAFMDRRGRSKSGRSNRRRR</sequence>